<protein>
    <submittedName>
        <fullName evidence="1">Uncharacterized protein</fullName>
    </submittedName>
</protein>
<dbReference type="EMBL" id="BARS01038699">
    <property type="protein sequence ID" value="GAG25548.1"/>
    <property type="molecule type" value="Genomic_DNA"/>
</dbReference>
<reference evidence="1" key="1">
    <citation type="journal article" date="2014" name="Front. Microbiol.">
        <title>High frequency of phylogenetically diverse reductive dehalogenase-homologous genes in deep subseafloor sedimentary metagenomes.</title>
        <authorList>
            <person name="Kawai M."/>
            <person name="Futagami T."/>
            <person name="Toyoda A."/>
            <person name="Takaki Y."/>
            <person name="Nishi S."/>
            <person name="Hori S."/>
            <person name="Arai W."/>
            <person name="Tsubouchi T."/>
            <person name="Morono Y."/>
            <person name="Uchiyama I."/>
            <person name="Ito T."/>
            <person name="Fujiyama A."/>
            <person name="Inagaki F."/>
            <person name="Takami H."/>
        </authorList>
    </citation>
    <scope>NUCLEOTIDE SEQUENCE</scope>
    <source>
        <strain evidence="1">Expedition CK06-06</strain>
    </source>
</reference>
<gene>
    <name evidence="1" type="ORF">S01H1_59186</name>
</gene>
<name>X0WM22_9ZZZZ</name>
<evidence type="ECO:0000313" key="1">
    <source>
        <dbReference type="EMBL" id="GAG25548.1"/>
    </source>
</evidence>
<organism evidence="1">
    <name type="scientific">marine sediment metagenome</name>
    <dbReference type="NCBI Taxonomy" id="412755"/>
    <lineage>
        <taxon>unclassified sequences</taxon>
        <taxon>metagenomes</taxon>
        <taxon>ecological metagenomes</taxon>
    </lineage>
</organism>
<feature type="non-terminal residue" evidence="1">
    <location>
        <position position="255"/>
    </location>
</feature>
<proteinExistence type="predicted"/>
<comment type="caution">
    <text evidence="1">The sequence shown here is derived from an EMBL/GenBank/DDBJ whole genome shotgun (WGS) entry which is preliminary data.</text>
</comment>
<feature type="non-terminal residue" evidence="1">
    <location>
        <position position="1"/>
    </location>
</feature>
<accession>X0WM22</accession>
<dbReference type="AlphaFoldDB" id="X0WM22"/>
<sequence>NKPFGDWCTGTIKGRELDALAFYLSGGRTKGTTLHTAGLLLTEPGRVRRHLREQKARFWSKGKRMMREVTVLDKVPWKGRLGPMPVGPGSREKKKAWKQADKDFIVALVRKAGIPISTVYLDRTRHGCIPCRWWDPEQWRDFFRIDPEGFAQAANLEAEVAKRGKQGGRTQAAINAQRRQDAKALGMSVKEYDQHRYELALDKDSGWKDPPTSLADWKLRSREYPTGHVFGKLLRIWLPGGNKARHPKGQTLREW</sequence>